<sequence>MYKVQSITQAYSQAPWRKQLQWIGLFMLALILAAMVAGIYLSVSAQASTAGREIQIMYGEMEEIRRNIEDSESQLAILNSNAVMEKRAVELNFYPVESADIFYILVPGYIDPGQV</sequence>
<evidence type="ECO:0000313" key="3">
    <source>
        <dbReference type="EMBL" id="GAH36079.1"/>
    </source>
</evidence>
<evidence type="ECO:0008006" key="4">
    <source>
        <dbReference type="Google" id="ProtNLM"/>
    </source>
</evidence>
<name>X1G3D5_9ZZZZ</name>
<protein>
    <recommendedName>
        <fullName evidence="4">Cell division protein FtsL</fullName>
    </recommendedName>
</protein>
<keyword evidence="1" id="KW-0175">Coiled coil</keyword>
<dbReference type="AlphaFoldDB" id="X1G3D5"/>
<feature type="transmembrane region" description="Helical" evidence="2">
    <location>
        <begin position="20"/>
        <end position="43"/>
    </location>
</feature>
<evidence type="ECO:0000256" key="2">
    <source>
        <dbReference type="SAM" id="Phobius"/>
    </source>
</evidence>
<evidence type="ECO:0000256" key="1">
    <source>
        <dbReference type="SAM" id="Coils"/>
    </source>
</evidence>
<proteinExistence type="predicted"/>
<accession>X1G3D5</accession>
<gene>
    <name evidence="3" type="ORF">S03H2_10545</name>
</gene>
<keyword evidence="2" id="KW-0812">Transmembrane</keyword>
<reference evidence="3" key="1">
    <citation type="journal article" date="2014" name="Front. Microbiol.">
        <title>High frequency of phylogenetically diverse reductive dehalogenase-homologous genes in deep subseafloor sedimentary metagenomes.</title>
        <authorList>
            <person name="Kawai M."/>
            <person name="Futagami T."/>
            <person name="Toyoda A."/>
            <person name="Takaki Y."/>
            <person name="Nishi S."/>
            <person name="Hori S."/>
            <person name="Arai W."/>
            <person name="Tsubouchi T."/>
            <person name="Morono Y."/>
            <person name="Uchiyama I."/>
            <person name="Ito T."/>
            <person name="Fujiyama A."/>
            <person name="Inagaki F."/>
            <person name="Takami H."/>
        </authorList>
    </citation>
    <scope>NUCLEOTIDE SEQUENCE</scope>
    <source>
        <strain evidence="3">Expedition CK06-06</strain>
    </source>
</reference>
<dbReference type="EMBL" id="BARU01005418">
    <property type="protein sequence ID" value="GAH36079.1"/>
    <property type="molecule type" value="Genomic_DNA"/>
</dbReference>
<keyword evidence="2" id="KW-0472">Membrane</keyword>
<comment type="caution">
    <text evidence="3">The sequence shown here is derived from an EMBL/GenBank/DDBJ whole genome shotgun (WGS) entry which is preliminary data.</text>
</comment>
<keyword evidence="2" id="KW-1133">Transmembrane helix</keyword>
<feature type="coiled-coil region" evidence="1">
    <location>
        <begin position="54"/>
        <end position="81"/>
    </location>
</feature>
<organism evidence="3">
    <name type="scientific">marine sediment metagenome</name>
    <dbReference type="NCBI Taxonomy" id="412755"/>
    <lineage>
        <taxon>unclassified sequences</taxon>
        <taxon>metagenomes</taxon>
        <taxon>ecological metagenomes</taxon>
    </lineage>
</organism>
<feature type="non-terminal residue" evidence="3">
    <location>
        <position position="115"/>
    </location>
</feature>